<keyword evidence="4" id="KW-1185">Reference proteome</keyword>
<reference evidence="3" key="1">
    <citation type="submission" date="2022-10" db="EMBL/GenBank/DDBJ databases">
        <title>Determination and structural analysis of whole genome sequence of Sarocladium strictum F4-1.</title>
        <authorList>
            <person name="Hu L."/>
            <person name="Jiang Y."/>
        </authorList>
    </citation>
    <scope>NUCLEOTIDE SEQUENCE</scope>
    <source>
        <strain evidence="3">F4-1</strain>
    </source>
</reference>
<feature type="coiled-coil region" evidence="1">
    <location>
        <begin position="28"/>
        <end position="55"/>
    </location>
</feature>
<keyword evidence="1" id="KW-0175">Coiled coil</keyword>
<organism evidence="3 4">
    <name type="scientific">Sarocladium strictum</name>
    <name type="common">Black bundle disease fungus</name>
    <name type="synonym">Acremonium strictum</name>
    <dbReference type="NCBI Taxonomy" id="5046"/>
    <lineage>
        <taxon>Eukaryota</taxon>
        <taxon>Fungi</taxon>
        <taxon>Dikarya</taxon>
        <taxon>Ascomycota</taxon>
        <taxon>Pezizomycotina</taxon>
        <taxon>Sordariomycetes</taxon>
        <taxon>Hypocreomycetidae</taxon>
        <taxon>Hypocreales</taxon>
        <taxon>Sarocladiaceae</taxon>
        <taxon>Sarocladium</taxon>
    </lineage>
</organism>
<name>A0AA39GS64_SARSR</name>
<protein>
    <submittedName>
        <fullName evidence="3">Uncharacterized protein</fullName>
    </submittedName>
</protein>
<dbReference type="AlphaFoldDB" id="A0AA39GS64"/>
<proteinExistence type="predicted"/>
<gene>
    <name evidence="3" type="ORF">NLU13_2090</name>
</gene>
<feature type="compositionally biased region" description="Polar residues" evidence="2">
    <location>
        <begin position="167"/>
        <end position="179"/>
    </location>
</feature>
<evidence type="ECO:0000256" key="2">
    <source>
        <dbReference type="SAM" id="MobiDB-lite"/>
    </source>
</evidence>
<evidence type="ECO:0000313" key="3">
    <source>
        <dbReference type="EMBL" id="KAK0392595.1"/>
    </source>
</evidence>
<evidence type="ECO:0000256" key="1">
    <source>
        <dbReference type="SAM" id="Coils"/>
    </source>
</evidence>
<dbReference type="EMBL" id="JAPDFR010000001">
    <property type="protein sequence ID" value="KAK0392595.1"/>
    <property type="molecule type" value="Genomic_DNA"/>
</dbReference>
<dbReference type="Proteomes" id="UP001175261">
    <property type="component" value="Unassembled WGS sequence"/>
</dbReference>
<comment type="caution">
    <text evidence="3">The sequence shown here is derived from an EMBL/GenBank/DDBJ whole genome shotgun (WGS) entry which is preliminary data.</text>
</comment>
<feature type="region of interest" description="Disordered" evidence="2">
    <location>
        <begin position="160"/>
        <end position="180"/>
    </location>
</feature>
<accession>A0AA39GS64</accession>
<evidence type="ECO:0000313" key="4">
    <source>
        <dbReference type="Proteomes" id="UP001175261"/>
    </source>
</evidence>
<sequence length="281" mass="32448">MPVALASSNQAQGQDPKLGAQAADALARMTMELNMRAISSQAQRLEQDLRVLVKNTEKDREFRAQNEARISEIWTELLAVRTHVNEVQGGQEDASVRYERCRQETTNTIDRFRKEIRDFKTLCDNLSSQLDSLPTMADLDLMATQPLADDTRLPHLTKMNKKPSEPQVHQGTQASATQSLRRHIQEVLSSTRRWNRDRKTTDKPEPTFIADYLKRQSRRNTRLAVHIQRAIRRRVRLRLADSKLHPTNLEEFCQVVQWSDVLEVVEELLVRNEEDTVRALS</sequence>